<keyword evidence="2" id="KW-1185">Reference proteome</keyword>
<gene>
    <name evidence="1" type="ORF">AKJ08_1762</name>
</gene>
<dbReference type="SUPFAM" id="SSF50998">
    <property type="entry name" value="Quinoprotein alcohol dehydrogenase-like"/>
    <property type="match status" value="1"/>
</dbReference>
<sequence>MIALDGTARDWRTGARRYSAPFQGNDDLELSSVTGFVAHHMCPFGGGCAERTDLTAFDPDTGAVRWIWQIKGGGSRFNRAVPVDGLDAARVIVHARRVDGGEEEAVCAVGGDGVLLWQRRLRGLEARSNGGMVDDLDPWIVRRVYRSDGTYSIEAYRSE</sequence>
<organism evidence="1 2">
    <name type="scientific">Vulgatibacter incomptus</name>
    <dbReference type="NCBI Taxonomy" id="1391653"/>
    <lineage>
        <taxon>Bacteria</taxon>
        <taxon>Pseudomonadati</taxon>
        <taxon>Myxococcota</taxon>
        <taxon>Myxococcia</taxon>
        <taxon>Myxococcales</taxon>
        <taxon>Cystobacterineae</taxon>
        <taxon>Vulgatibacteraceae</taxon>
        <taxon>Vulgatibacter</taxon>
    </lineage>
</organism>
<dbReference type="EMBL" id="CP012332">
    <property type="protein sequence ID" value="AKU91375.1"/>
    <property type="molecule type" value="Genomic_DNA"/>
</dbReference>
<reference evidence="1 2" key="1">
    <citation type="submission" date="2015-08" db="EMBL/GenBank/DDBJ databases">
        <authorList>
            <person name="Babu N.S."/>
            <person name="Beckwith C.J."/>
            <person name="Beseler K.G."/>
            <person name="Brison A."/>
            <person name="Carone J.V."/>
            <person name="Caskin T.P."/>
            <person name="Diamond M."/>
            <person name="Durham M.E."/>
            <person name="Foxe J.M."/>
            <person name="Go M."/>
            <person name="Henderson B.A."/>
            <person name="Jones I.B."/>
            <person name="McGettigan J.A."/>
            <person name="Micheletti S.J."/>
            <person name="Nasrallah M.E."/>
            <person name="Ortiz D."/>
            <person name="Piller C.R."/>
            <person name="Privatt S.R."/>
            <person name="Schneider S.L."/>
            <person name="Sharp S."/>
            <person name="Smith T.C."/>
            <person name="Stanton J.D."/>
            <person name="Ullery H.E."/>
            <person name="Wilson R.J."/>
            <person name="Serrano M.G."/>
            <person name="Buck G."/>
            <person name="Lee V."/>
            <person name="Wang Y."/>
            <person name="Carvalho R."/>
            <person name="Voegtly L."/>
            <person name="Shi R."/>
            <person name="Duckworth R."/>
            <person name="Johnson A."/>
            <person name="Loviza R."/>
            <person name="Walstead R."/>
            <person name="Shah Z."/>
            <person name="Kiflezghi M."/>
            <person name="Wade K."/>
            <person name="Ball S.L."/>
            <person name="Bradley K.W."/>
            <person name="Asai D.J."/>
            <person name="Bowman C.A."/>
            <person name="Russell D.A."/>
            <person name="Pope W.H."/>
            <person name="Jacobs-Sera D."/>
            <person name="Hendrix R.W."/>
            <person name="Hatfull G.F."/>
        </authorList>
    </citation>
    <scope>NUCLEOTIDE SEQUENCE [LARGE SCALE GENOMIC DNA]</scope>
    <source>
        <strain evidence="1 2">DSM 27710</strain>
    </source>
</reference>
<accession>A0A0K1PCX7</accession>
<dbReference type="InterPro" id="IPR011047">
    <property type="entry name" value="Quinoprotein_ADH-like_sf"/>
</dbReference>
<proteinExistence type="predicted"/>
<dbReference type="KEGG" id="vin:AKJ08_1762"/>
<name>A0A0K1PCX7_9BACT</name>
<evidence type="ECO:0000313" key="2">
    <source>
        <dbReference type="Proteomes" id="UP000055590"/>
    </source>
</evidence>
<dbReference type="Proteomes" id="UP000055590">
    <property type="component" value="Chromosome"/>
</dbReference>
<dbReference type="AlphaFoldDB" id="A0A0K1PCX7"/>
<evidence type="ECO:0000313" key="1">
    <source>
        <dbReference type="EMBL" id="AKU91375.1"/>
    </source>
</evidence>
<protein>
    <submittedName>
        <fullName evidence="1">Uncharacterized protein</fullName>
    </submittedName>
</protein>